<accession>A0AA38ZQM2</accession>
<dbReference type="AlphaFoldDB" id="A0AA38ZQM2"/>
<dbReference type="EMBL" id="JARBHA010000009">
    <property type="protein sequence ID" value="KAJ9693436.1"/>
    <property type="molecule type" value="Genomic_DNA"/>
</dbReference>
<evidence type="ECO:0000259" key="1">
    <source>
        <dbReference type="Pfam" id="PF07727"/>
    </source>
</evidence>
<name>A0AA38ZQM2_VITRO</name>
<evidence type="ECO:0000313" key="2">
    <source>
        <dbReference type="EMBL" id="KAJ9693436.1"/>
    </source>
</evidence>
<dbReference type="InterPro" id="IPR013103">
    <property type="entry name" value="RVT_2"/>
</dbReference>
<proteinExistence type="predicted"/>
<comment type="caution">
    <text evidence="2">The sequence shown here is derived from an EMBL/GenBank/DDBJ whole genome shotgun (WGS) entry which is preliminary data.</text>
</comment>
<feature type="domain" description="Reverse transcriptase Ty1/copia-type" evidence="1">
    <location>
        <begin position="5"/>
        <end position="82"/>
    </location>
</feature>
<protein>
    <recommendedName>
        <fullName evidence="1">Reverse transcriptase Ty1/copia-type domain-containing protein</fullName>
    </recommendedName>
</protein>
<reference evidence="2 3" key="1">
    <citation type="journal article" date="2023" name="BMC Biotechnol.">
        <title>Vitis rotundifolia cv Carlos genome sequencing.</title>
        <authorList>
            <person name="Huff M."/>
            <person name="Hulse-Kemp A."/>
            <person name="Scheffler B."/>
            <person name="Youngblood R."/>
            <person name="Simpson S."/>
            <person name="Babiker E."/>
            <person name="Staton M."/>
        </authorList>
    </citation>
    <scope>NUCLEOTIDE SEQUENCE [LARGE SCALE GENOMIC DNA]</scope>
    <source>
        <tissue evidence="2">Leaf</tissue>
    </source>
</reference>
<dbReference type="Proteomes" id="UP001168098">
    <property type="component" value="Unassembled WGS sequence"/>
</dbReference>
<gene>
    <name evidence="2" type="ORF">PVL29_012279</name>
</gene>
<keyword evidence="3" id="KW-1185">Reference proteome</keyword>
<dbReference type="Pfam" id="PF07727">
    <property type="entry name" value="RVT_2"/>
    <property type="match status" value="1"/>
</dbReference>
<evidence type="ECO:0000313" key="3">
    <source>
        <dbReference type="Proteomes" id="UP001168098"/>
    </source>
</evidence>
<organism evidence="2 3">
    <name type="scientific">Vitis rotundifolia</name>
    <name type="common">Muscadine grape</name>
    <dbReference type="NCBI Taxonomy" id="103349"/>
    <lineage>
        <taxon>Eukaryota</taxon>
        <taxon>Viridiplantae</taxon>
        <taxon>Streptophyta</taxon>
        <taxon>Embryophyta</taxon>
        <taxon>Tracheophyta</taxon>
        <taxon>Spermatophyta</taxon>
        <taxon>Magnoliopsida</taxon>
        <taxon>eudicotyledons</taxon>
        <taxon>Gunneridae</taxon>
        <taxon>Pentapetalae</taxon>
        <taxon>rosids</taxon>
        <taxon>Vitales</taxon>
        <taxon>Vitaceae</taxon>
        <taxon>Viteae</taxon>
        <taxon>Vitis</taxon>
    </lineage>
</organism>
<sequence length="136" mass="15511">MNLLVYVDDLILAGNNNKVCEAFKNFLDRKFGIKNLGLLKYILGIEVARGKDGLFLSQWKYALNIIEECGMLGARPVEFPIEENHKLALASGRLLNDPGMYRRLVGRLIYLTVTRPDLTYLFMFCHSSCKAHQKNT</sequence>